<evidence type="ECO:0008006" key="4">
    <source>
        <dbReference type="Google" id="ProtNLM"/>
    </source>
</evidence>
<keyword evidence="1" id="KW-1133">Transmembrane helix</keyword>
<keyword evidence="3" id="KW-1185">Reference proteome</keyword>
<proteinExistence type="predicted"/>
<accession>A0ABT1YKL0</accession>
<protein>
    <recommendedName>
        <fullName evidence="4">Holin</fullName>
    </recommendedName>
</protein>
<reference evidence="2 3" key="1">
    <citation type="submission" date="2022-08" db="EMBL/GenBank/DDBJ databases">
        <title>Paenibacillus endoradicis sp. nov., Paenibacillus radicibacter sp. nov and Paenibacillus pararadicis sp. nov., three cold-adapted plant growth-promoting bacteria isolated from root of Larix gmelinii in Great Khingan.</title>
        <authorList>
            <person name="Xue H."/>
        </authorList>
    </citation>
    <scope>NUCLEOTIDE SEQUENCE [LARGE SCALE GENOMIC DNA]</scope>
    <source>
        <strain evidence="2 3">N5-1-1-5</strain>
    </source>
</reference>
<evidence type="ECO:0000313" key="3">
    <source>
        <dbReference type="Proteomes" id="UP001300012"/>
    </source>
</evidence>
<dbReference type="Proteomes" id="UP001300012">
    <property type="component" value="Unassembled WGS sequence"/>
</dbReference>
<keyword evidence="1" id="KW-0472">Membrane</keyword>
<keyword evidence="1" id="KW-0812">Transmembrane</keyword>
<evidence type="ECO:0000256" key="1">
    <source>
        <dbReference type="SAM" id="Phobius"/>
    </source>
</evidence>
<organism evidence="2 3">
    <name type="scientific">Paenibacillus radicis</name>
    <name type="common">ex Xue et al. 2023</name>
    <dbReference type="NCBI Taxonomy" id="2972489"/>
    <lineage>
        <taxon>Bacteria</taxon>
        <taxon>Bacillati</taxon>
        <taxon>Bacillota</taxon>
        <taxon>Bacilli</taxon>
        <taxon>Bacillales</taxon>
        <taxon>Paenibacillaceae</taxon>
        <taxon>Paenibacillus</taxon>
    </lineage>
</organism>
<gene>
    <name evidence="2" type="ORF">NV381_20185</name>
</gene>
<sequence>MEGQFFTWEALSAMGGASLLTFFIVQYTKVLADRYVTLPTDVYAVFVAYFVLLLAQLALGASWSDWRVYALTFANSFLVAAAAGQIQHKSIKPPGQSQDSDNSNSA</sequence>
<evidence type="ECO:0000313" key="2">
    <source>
        <dbReference type="EMBL" id="MCR8633507.1"/>
    </source>
</evidence>
<feature type="transmembrane region" description="Helical" evidence="1">
    <location>
        <begin position="6"/>
        <end position="28"/>
    </location>
</feature>
<dbReference type="RefSeq" id="WP_258215083.1">
    <property type="nucleotide sequence ID" value="NZ_JANQBD010000015.1"/>
</dbReference>
<dbReference type="EMBL" id="JANQBD010000015">
    <property type="protein sequence ID" value="MCR8633507.1"/>
    <property type="molecule type" value="Genomic_DNA"/>
</dbReference>
<name>A0ABT1YKL0_9BACL</name>
<comment type="caution">
    <text evidence="2">The sequence shown here is derived from an EMBL/GenBank/DDBJ whole genome shotgun (WGS) entry which is preliminary data.</text>
</comment>
<feature type="transmembrane region" description="Helical" evidence="1">
    <location>
        <begin position="40"/>
        <end position="60"/>
    </location>
</feature>